<organism evidence="1 2">
    <name type="scientific">Anabaenopsis circularis NIES-21</name>
    <dbReference type="NCBI Taxonomy" id="1085406"/>
    <lineage>
        <taxon>Bacteria</taxon>
        <taxon>Bacillati</taxon>
        <taxon>Cyanobacteriota</taxon>
        <taxon>Cyanophyceae</taxon>
        <taxon>Nostocales</taxon>
        <taxon>Nodulariaceae</taxon>
        <taxon>Anabaenopsis</taxon>
    </lineage>
</organism>
<evidence type="ECO:0000313" key="1">
    <source>
        <dbReference type="EMBL" id="BAY14783.1"/>
    </source>
</evidence>
<proteinExistence type="predicted"/>
<keyword evidence="2" id="KW-1185">Reference proteome</keyword>
<evidence type="ECO:0000313" key="2">
    <source>
        <dbReference type="Proteomes" id="UP000218287"/>
    </source>
</evidence>
<dbReference type="OrthoDB" id="490143at2"/>
<dbReference type="Proteomes" id="UP000218287">
    <property type="component" value="Chromosome"/>
</dbReference>
<dbReference type="EMBL" id="AP018174">
    <property type="protein sequence ID" value="BAY14783.1"/>
    <property type="molecule type" value="Genomic_DNA"/>
</dbReference>
<accession>A0A1Z4GB81</accession>
<sequence>MFYTNIQNRHWNQRKLPVKQASFTSKQPEVEDIKAKNSQLAQAKTAEYISNTQQVYYLERRLFG</sequence>
<reference evidence="1 2" key="1">
    <citation type="submission" date="2017-06" db="EMBL/GenBank/DDBJ databases">
        <title>Genome sequencing of cyanobaciteial culture collection at National Institute for Environmental Studies (NIES).</title>
        <authorList>
            <person name="Hirose Y."/>
            <person name="Shimura Y."/>
            <person name="Fujisawa T."/>
            <person name="Nakamura Y."/>
            <person name="Kawachi M."/>
        </authorList>
    </citation>
    <scope>NUCLEOTIDE SEQUENCE [LARGE SCALE GENOMIC DNA]</scope>
    <source>
        <strain evidence="1 2">NIES-21</strain>
    </source>
</reference>
<name>A0A1Z4GB81_9CYAN</name>
<protein>
    <submittedName>
        <fullName evidence="1">Uncharacterized protein</fullName>
    </submittedName>
</protein>
<gene>
    <name evidence="1" type="ORF">NIES21_05430</name>
</gene>
<dbReference type="AlphaFoldDB" id="A0A1Z4GB81"/>